<feature type="domain" description="C2" evidence="2">
    <location>
        <begin position="1"/>
        <end position="105"/>
    </location>
</feature>
<dbReference type="SMART" id="SM00239">
    <property type="entry name" value="C2"/>
    <property type="match status" value="4"/>
</dbReference>
<gene>
    <name evidence="3" type="ORF">PSAL00342_LOCUS7770</name>
</gene>
<reference evidence="3" key="1">
    <citation type="submission" date="2021-01" db="EMBL/GenBank/DDBJ databases">
        <authorList>
            <person name="Corre E."/>
            <person name="Pelletier E."/>
            <person name="Niang G."/>
            <person name="Scheremetjew M."/>
            <person name="Finn R."/>
            <person name="Kale V."/>
            <person name="Holt S."/>
            <person name="Cochrane G."/>
            <person name="Meng A."/>
            <person name="Brown T."/>
            <person name="Cohen L."/>
        </authorList>
    </citation>
    <scope>NUCLEOTIDE SEQUENCE</scope>
    <source>
        <strain evidence="3">CCMP1897</strain>
    </source>
</reference>
<dbReference type="EMBL" id="HBIS01009572">
    <property type="protein sequence ID" value="CAE0613869.1"/>
    <property type="molecule type" value="Transcribed_RNA"/>
</dbReference>
<feature type="domain" description="C2" evidence="2">
    <location>
        <begin position="541"/>
        <end position="674"/>
    </location>
</feature>
<dbReference type="CDD" id="cd00030">
    <property type="entry name" value="C2"/>
    <property type="match status" value="3"/>
</dbReference>
<sequence length="983" mass="111022">MGMKGDVLVVSIKRAELETARKESEVYVKVKAGTELKARTEGCKENPERPTWSTTFAFPVEQLEQNDVLQVSVWDANRIWMHKHLGTVDVPLRNLGLRNASGRDFQAQEVRATSTRSDSLISNPEDGMEQDTTRGRRILLEETKEYTLLNRKRRRCTCFVIGQQPRAVCGKVSIGACFVQEGSSMLEGAVSADVRNSSARKKIGTSAATEIHTQPSLCFLRVKVLEARDLIAADFGGTSDPYAVVRVEDPRSKMYDFKLDKYHKTKVIRRTLKPNWNKEFLMAAMLPIIDKQALVVQIFDHDKYSMDDYLGQISIPLNALQSYQEQHPKEAAVGHQHGRKAGVWYALSKSGDDDSNCHSNMLVDIPAQASTLYVELKCGRRLPPKDFLTGTSDPYVIVKVPLKNGGAATIRSKIVNSNLNPEWNEVFAFPLATVDHTVCSAVNLEVWDYDMFSPDEFMGLAKVPFDDVELHESRDSRPRERWLSLSQDRNNSCSLKGGSQEQSWDRANRAGSLKVSIWYGTKRDPAMSLASRAVTSQVGHPLGQIRIDASIEYGYFEQVLPKVGKLKLGLLQAHNLSAVHWSGTPSVYAIVKYEKNWARMRTILSTTDPVWNEELEFDVHDPSSVLTIGLFEDFHLENNLFKRGILRQRKDHPMGKFRIRVSTLDGNRLYRVRFPLLLPHKKVLRKVGELEVELKFEFESLAKVIWNSLKPPLPAIHYTNPMEKPALAEKTMREAMIAYLEQEHPPIHQECVEELLDARGSIFRMRRAKVNYARLLGTVQFLIDIVKGFCTVCEWKYASLSILAHVVFIFYVYNVHLLAPSLCALLLSKVLWHYRGRGGEFHVPPMVTLDQAKQFVGLDVLHEPQQEAPHTDVTTTADEHEGFEADTNSSFGDAELDQDELFDADSTVSREDEGEEIKSGNPVVELQKKTRRAADASSESAKLDGNNCRARRESSQLVEVGRSSVHCSIYRIPSCIYSAHLDC</sequence>
<dbReference type="PANTHER" id="PTHR31425">
    <property type="entry name" value="PHOSPHORIBOSYLANTHRANILATE TRANSFERASE ISOFORM 1"/>
    <property type="match status" value="1"/>
</dbReference>
<feature type="domain" description="C2" evidence="2">
    <location>
        <begin position="197"/>
        <end position="331"/>
    </location>
</feature>
<dbReference type="InterPro" id="IPR035892">
    <property type="entry name" value="C2_domain_sf"/>
</dbReference>
<dbReference type="InterPro" id="IPR047259">
    <property type="entry name" value="QUIRKY-like"/>
</dbReference>
<name>A0A7S3UIN0_9CHLO</name>
<dbReference type="Pfam" id="PF00168">
    <property type="entry name" value="C2"/>
    <property type="match status" value="4"/>
</dbReference>
<accession>A0A7S3UIN0</accession>
<dbReference type="InterPro" id="IPR000008">
    <property type="entry name" value="C2_dom"/>
</dbReference>
<organism evidence="3">
    <name type="scientific">Picocystis salinarum</name>
    <dbReference type="NCBI Taxonomy" id="88271"/>
    <lineage>
        <taxon>Eukaryota</taxon>
        <taxon>Viridiplantae</taxon>
        <taxon>Chlorophyta</taxon>
        <taxon>Picocystophyceae</taxon>
        <taxon>Picocystales</taxon>
        <taxon>Picocystaceae</taxon>
        <taxon>Picocystis</taxon>
    </lineage>
</organism>
<evidence type="ECO:0000256" key="1">
    <source>
        <dbReference type="SAM" id="MobiDB-lite"/>
    </source>
</evidence>
<feature type="compositionally biased region" description="Polar residues" evidence="1">
    <location>
        <begin position="112"/>
        <end position="122"/>
    </location>
</feature>
<dbReference type="SUPFAM" id="SSF49562">
    <property type="entry name" value="C2 domain (Calcium/lipid-binding domain, CaLB)"/>
    <property type="match status" value="4"/>
</dbReference>
<dbReference type="PROSITE" id="PS50004">
    <property type="entry name" value="C2"/>
    <property type="match status" value="4"/>
</dbReference>
<protein>
    <recommendedName>
        <fullName evidence="2">C2 domain-containing protein</fullName>
    </recommendedName>
</protein>
<dbReference type="PANTHER" id="PTHR31425:SF50">
    <property type="entry name" value="FT-INTERACTING PROTEIN 3-RELATED"/>
    <property type="match status" value="1"/>
</dbReference>
<feature type="region of interest" description="Disordered" evidence="1">
    <location>
        <begin position="112"/>
        <end position="131"/>
    </location>
</feature>
<dbReference type="AlphaFoldDB" id="A0A7S3UIN0"/>
<dbReference type="PRINTS" id="PR00360">
    <property type="entry name" value="C2DOMAIN"/>
</dbReference>
<evidence type="ECO:0000259" key="2">
    <source>
        <dbReference type="PROSITE" id="PS50004"/>
    </source>
</evidence>
<evidence type="ECO:0000313" key="3">
    <source>
        <dbReference type="EMBL" id="CAE0613869.1"/>
    </source>
</evidence>
<dbReference type="Gene3D" id="2.60.40.150">
    <property type="entry name" value="C2 domain"/>
    <property type="match status" value="4"/>
</dbReference>
<proteinExistence type="predicted"/>
<feature type="region of interest" description="Disordered" evidence="1">
    <location>
        <begin position="928"/>
        <end position="948"/>
    </location>
</feature>
<feature type="domain" description="C2" evidence="2">
    <location>
        <begin position="349"/>
        <end position="483"/>
    </location>
</feature>